<dbReference type="Pfam" id="PF01408">
    <property type="entry name" value="GFO_IDH_MocA"/>
    <property type="match status" value="1"/>
</dbReference>
<dbReference type="SUPFAM" id="SSF51735">
    <property type="entry name" value="NAD(P)-binding Rossmann-fold domains"/>
    <property type="match status" value="1"/>
</dbReference>
<dbReference type="InterPro" id="IPR036291">
    <property type="entry name" value="NAD(P)-bd_dom_sf"/>
</dbReference>
<comment type="caution">
    <text evidence="3">The sequence shown here is derived from an EMBL/GenBank/DDBJ whole genome shotgun (WGS) entry which is preliminary data.</text>
</comment>
<organism evidence="3 4">
    <name type="scientific">Reticulibacter mediterranei</name>
    <dbReference type="NCBI Taxonomy" id="2778369"/>
    <lineage>
        <taxon>Bacteria</taxon>
        <taxon>Bacillati</taxon>
        <taxon>Chloroflexota</taxon>
        <taxon>Ktedonobacteria</taxon>
        <taxon>Ktedonobacterales</taxon>
        <taxon>Reticulibacteraceae</taxon>
        <taxon>Reticulibacter</taxon>
    </lineage>
</organism>
<dbReference type="Gene3D" id="3.40.50.720">
    <property type="entry name" value="NAD(P)-binding Rossmann-like Domain"/>
    <property type="match status" value="1"/>
</dbReference>
<dbReference type="PANTHER" id="PTHR43377:SF1">
    <property type="entry name" value="BILIVERDIN REDUCTASE A"/>
    <property type="match status" value="1"/>
</dbReference>
<evidence type="ECO:0000259" key="2">
    <source>
        <dbReference type="Pfam" id="PF22725"/>
    </source>
</evidence>
<name>A0A8J3I9Y6_9CHLR</name>
<evidence type="ECO:0000313" key="3">
    <source>
        <dbReference type="EMBL" id="GHO90611.1"/>
    </source>
</evidence>
<dbReference type="RefSeq" id="WP_220201561.1">
    <property type="nucleotide sequence ID" value="NZ_BNJK01000001.1"/>
</dbReference>
<reference evidence="3" key="1">
    <citation type="submission" date="2020-10" db="EMBL/GenBank/DDBJ databases">
        <title>Taxonomic study of unclassified bacteria belonging to the class Ktedonobacteria.</title>
        <authorList>
            <person name="Yabe S."/>
            <person name="Wang C.M."/>
            <person name="Zheng Y."/>
            <person name="Sakai Y."/>
            <person name="Cavaletti L."/>
            <person name="Monciardini P."/>
            <person name="Donadio S."/>
        </authorList>
    </citation>
    <scope>NUCLEOTIDE SEQUENCE</scope>
    <source>
        <strain evidence="3">ID150040</strain>
    </source>
</reference>
<accession>A0A8J3I9Y6</accession>
<sequence>MEEVIGFGFIGAGSVAYLHASAIAARADARLVCVYDAREEQAQLLAQEFGCRVSSTIEELLSDPDVQAVSVLSPLEFHREHASLALDAGKHVLLEKPVTATLADVQYLEQKARTSGKVCMPAHNYIYAPELRRARRLIASNTFGKVVSAWIIYTLHHPREVAAKYPGVLRQIMIHHFYSLLYLLGKPLCLTALASETRSIEEMLQREDQVALLLKMPGGALVNLFASFATDDQTSEPWTVTYKILGTEGGSVYSWRDAVVMSPRAGLSWRYIAYEESFQHEIEYFIQHCIRNGEEPLSTLQDAVDAQLLLESTEEALQKGVTVNLVWDH</sequence>
<evidence type="ECO:0000313" key="4">
    <source>
        <dbReference type="Proteomes" id="UP000597444"/>
    </source>
</evidence>
<proteinExistence type="predicted"/>
<dbReference type="InterPro" id="IPR000683">
    <property type="entry name" value="Gfo/Idh/MocA-like_OxRdtase_N"/>
</dbReference>
<dbReference type="InterPro" id="IPR055170">
    <property type="entry name" value="GFO_IDH_MocA-like_dom"/>
</dbReference>
<gene>
    <name evidence="3" type="ORF">KSF_006590</name>
</gene>
<dbReference type="Gene3D" id="3.30.360.10">
    <property type="entry name" value="Dihydrodipicolinate Reductase, domain 2"/>
    <property type="match status" value="1"/>
</dbReference>
<dbReference type="Pfam" id="PF22725">
    <property type="entry name" value="GFO_IDH_MocA_C3"/>
    <property type="match status" value="1"/>
</dbReference>
<dbReference type="InterPro" id="IPR051450">
    <property type="entry name" value="Gfo/Idh/MocA_Oxidoreductases"/>
</dbReference>
<keyword evidence="4" id="KW-1185">Reference proteome</keyword>
<dbReference type="EMBL" id="BNJK01000001">
    <property type="protein sequence ID" value="GHO90611.1"/>
    <property type="molecule type" value="Genomic_DNA"/>
</dbReference>
<evidence type="ECO:0000259" key="1">
    <source>
        <dbReference type="Pfam" id="PF01408"/>
    </source>
</evidence>
<dbReference type="PANTHER" id="PTHR43377">
    <property type="entry name" value="BILIVERDIN REDUCTASE A"/>
    <property type="match status" value="1"/>
</dbReference>
<dbReference type="SUPFAM" id="SSF55347">
    <property type="entry name" value="Glyceraldehyde-3-phosphate dehydrogenase-like, C-terminal domain"/>
    <property type="match status" value="1"/>
</dbReference>
<feature type="domain" description="GFO/IDH/MocA-like oxidoreductase" evidence="2">
    <location>
        <begin position="132"/>
        <end position="250"/>
    </location>
</feature>
<feature type="domain" description="Gfo/Idh/MocA-like oxidoreductase N-terminal" evidence="1">
    <location>
        <begin position="6"/>
        <end position="123"/>
    </location>
</feature>
<dbReference type="AlphaFoldDB" id="A0A8J3I9Y6"/>
<protein>
    <submittedName>
        <fullName evidence="3">Oxidoreductase</fullName>
    </submittedName>
</protein>
<dbReference type="Proteomes" id="UP000597444">
    <property type="component" value="Unassembled WGS sequence"/>
</dbReference>
<dbReference type="GO" id="GO:0000166">
    <property type="term" value="F:nucleotide binding"/>
    <property type="evidence" value="ECO:0007669"/>
    <property type="project" value="InterPro"/>
</dbReference>